<dbReference type="Proteomes" id="UP000634455">
    <property type="component" value="Unassembled WGS sequence"/>
</dbReference>
<dbReference type="PANTHER" id="PTHR42834">
    <property type="entry name" value="ENDONUCLEASE/EXONUCLEASE/PHOSPHATASE FAMILY PROTEIN (AFU_ORTHOLOGUE AFUA_3G09210)"/>
    <property type="match status" value="1"/>
</dbReference>
<reference evidence="3" key="1">
    <citation type="journal article" date="2019" name="Int. J. Syst. Evol. Microbiol.">
        <title>The Global Catalogue of Microorganisms (GCM) 10K type strain sequencing project: providing services to taxonomists for standard genome sequencing and annotation.</title>
        <authorList>
            <consortium name="The Broad Institute Genomics Platform"/>
            <consortium name="The Broad Institute Genome Sequencing Center for Infectious Disease"/>
            <person name="Wu L."/>
            <person name="Ma J."/>
        </authorList>
    </citation>
    <scope>NUCLEOTIDE SEQUENCE [LARGE SCALE GENOMIC DNA]</scope>
    <source>
        <strain evidence="3">KCTC 32465</strain>
    </source>
</reference>
<dbReference type="GO" id="GO:0004519">
    <property type="term" value="F:endonuclease activity"/>
    <property type="evidence" value="ECO:0007669"/>
    <property type="project" value="UniProtKB-KW"/>
</dbReference>
<dbReference type="InterPro" id="IPR005135">
    <property type="entry name" value="Endo/exonuclease/phosphatase"/>
</dbReference>
<proteinExistence type="predicted"/>
<evidence type="ECO:0000313" key="3">
    <source>
        <dbReference type="Proteomes" id="UP000634455"/>
    </source>
</evidence>
<evidence type="ECO:0000313" key="2">
    <source>
        <dbReference type="EMBL" id="GHA50311.1"/>
    </source>
</evidence>
<dbReference type="Pfam" id="PF03372">
    <property type="entry name" value="Exo_endo_phos"/>
    <property type="match status" value="1"/>
</dbReference>
<dbReference type="InterPro" id="IPR036691">
    <property type="entry name" value="Endo/exonu/phosph_ase_sf"/>
</dbReference>
<dbReference type="RefSeq" id="WP_189639894.1">
    <property type="nucleotide sequence ID" value="NZ_BMZF01000003.1"/>
</dbReference>
<feature type="domain" description="Endonuclease/exonuclease/phosphatase" evidence="1">
    <location>
        <begin position="10"/>
        <end position="259"/>
    </location>
</feature>
<dbReference type="EMBL" id="BMZF01000003">
    <property type="protein sequence ID" value="GHA50311.1"/>
    <property type="molecule type" value="Genomic_DNA"/>
</dbReference>
<protein>
    <submittedName>
        <fullName evidence="2">Endonuclease</fullName>
    </submittedName>
</protein>
<name>A0ABQ3D4N2_9RHOB</name>
<evidence type="ECO:0000259" key="1">
    <source>
        <dbReference type="Pfam" id="PF03372"/>
    </source>
</evidence>
<organism evidence="2 3">
    <name type="scientific">Paramylibacter ulvae</name>
    <dbReference type="NCBI Taxonomy" id="1651968"/>
    <lineage>
        <taxon>Bacteria</taxon>
        <taxon>Pseudomonadati</taxon>
        <taxon>Pseudomonadota</taxon>
        <taxon>Alphaproteobacteria</taxon>
        <taxon>Rhodobacterales</taxon>
        <taxon>Paracoccaceae</taxon>
        <taxon>Paramylibacter</taxon>
    </lineage>
</organism>
<keyword evidence="2" id="KW-0378">Hydrolase</keyword>
<comment type="caution">
    <text evidence="2">The sequence shown here is derived from an EMBL/GenBank/DDBJ whole genome shotgun (WGS) entry which is preliminary data.</text>
</comment>
<gene>
    <name evidence="2" type="ORF">GCM10008927_14150</name>
</gene>
<dbReference type="SUPFAM" id="SSF56219">
    <property type="entry name" value="DNase I-like"/>
    <property type="match status" value="1"/>
</dbReference>
<accession>A0ABQ3D4N2</accession>
<sequence length="399" mass="45119">MTQFTIASFNVKNLIGADHEYYRFESYTPEEYAWKQDWLADQLFTLNADIVGFQEIFDLESLTAVVNETNARGIAANADVIPDKSKRYHRKAIFKKLLYQAYDPAHIFFAPNIHDGEPGHRRPGLAMLSRRGFAGTPEIVQQLDQPLTFEFPELGGGDAGHFNITRLSRPIIKAKIPVGDHVVTVFNCHLKSKLGEYLKPAGAEFSPEADLVNYDPFGRAMGAMRATVRRMAEAAVLRGLIIDELNLGNPVMVLGDYNDGEHAVSSEIIAGEKPFKNYAWMRRHDAKNRSDRYSDEENEIIRGKIEKFGMVSAEKLFVQKSMRDMVYTSAFGGVYESIDQILMSRHFNPENNTRIGEMQYFSVLNDHLTDGSHPEAPYNKLASDHGQIMAHMQLFDDNS</sequence>
<dbReference type="PANTHER" id="PTHR42834:SF1">
    <property type="entry name" value="ENDONUCLEASE_EXONUCLEASE_PHOSPHATASE FAMILY PROTEIN (AFU_ORTHOLOGUE AFUA_3G09210)"/>
    <property type="match status" value="1"/>
</dbReference>
<keyword evidence="2" id="KW-0255">Endonuclease</keyword>
<dbReference type="Gene3D" id="3.60.10.10">
    <property type="entry name" value="Endonuclease/exonuclease/phosphatase"/>
    <property type="match status" value="1"/>
</dbReference>
<keyword evidence="3" id="KW-1185">Reference proteome</keyword>
<keyword evidence="2" id="KW-0540">Nuclease</keyword>